<dbReference type="PRINTS" id="PR01043">
    <property type="entry name" value="TRNASYNTHGLY"/>
</dbReference>
<evidence type="ECO:0000313" key="13">
    <source>
        <dbReference type="EMBL" id="CAF0774592.1"/>
    </source>
</evidence>
<evidence type="ECO:0000256" key="11">
    <source>
        <dbReference type="ARBA" id="ARBA00030057"/>
    </source>
</evidence>
<dbReference type="GO" id="GO:0005524">
    <property type="term" value="F:ATP binding"/>
    <property type="evidence" value="ECO:0007669"/>
    <property type="project" value="UniProtKB-KW"/>
</dbReference>
<dbReference type="FunFam" id="3.30.930.10:FF:000010">
    <property type="entry name" value="Glycyl-tRNA synthetase 1"/>
    <property type="match status" value="1"/>
</dbReference>
<evidence type="ECO:0000256" key="8">
    <source>
        <dbReference type="ARBA" id="ARBA00022840"/>
    </source>
</evidence>
<dbReference type="InterPro" id="IPR033731">
    <property type="entry name" value="GlyRS-like_core"/>
</dbReference>
<keyword evidence="5" id="KW-0963">Cytoplasm</keyword>
<protein>
    <recommendedName>
        <fullName evidence="4">glycine--tRNA ligase</fullName>
        <ecNumber evidence="4">6.1.1.14</ecNumber>
    </recommendedName>
    <alternativeName>
        <fullName evidence="11">Diadenosine tetraphosphate synthetase</fullName>
    </alternativeName>
</protein>
<dbReference type="AlphaFoldDB" id="A0A813R106"/>
<dbReference type="SUPFAM" id="SSF55681">
    <property type="entry name" value="Class II aaRS and biotin synthetases"/>
    <property type="match status" value="1"/>
</dbReference>
<evidence type="ECO:0000256" key="6">
    <source>
        <dbReference type="ARBA" id="ARBA00022598"/>
    </source>
</evidence>
<dbReference type="GO" id="GO:0004820">
    <property type="term" value="F:glycine-tRNA ligase activity"/>
    <property type="evidence" value="ECO:0007669"/>
    <property type="project" value="UniProtKB-EC"/>
</dbReference>
<dbReference type="EC" id="6.1.1.14" evidence="4"/>
<evidence type="ECO:0000256" key="7">
    <source>
        <dbReference type="ARBA" id="ARBA00022741"/>
    </source>
</evidence>
<name>A0A813R106_9BILA</name>
<comment type="caution">
    <text evidence="13">The sequence shown here is derived from an EMBL/GenBank/DDBJ whole genome shotgun (WGS) entry which is preliminary data.</text>
</comment>
<dbReference type="GO" id="GO:0070150">
    <property type="term" value="P:mitochondrial glycyl-tRNA aminoacylation"/>
    <property type="evidence" value="ECO:0007669"/>
    <property type="project" value="TreeGrafter"/>
</dbReference>
<evidence type="ECO:0000256" key="1">
    <source>
        <dbReference type="ARBA" id="ARBA00004496"/>
    </source>
</evidence>
<dbReference type="Proteomes" id="UP000663832">
    <property type="component" value="Unassembled WGS sequence"/>
</dbReference>
<organism evidence="13 14">
    <name type="scientific">Adineta steineri</name>
    <dbReference type="NCBI Taxonomy" id="433720"/>
    <lineage>
        <taxon>Eukaryota</taxon>
        <taxon>Metazoa</taxon>
        <taxon>Spiralia</taxon>
        <taxon>Gnathifera</taxon>
        <taxon>Rotifera</taxon>
        <taxon>Eurotatoria</taxon>
        <taxon>Bdelloidea</taxon>
        <taxon>Adinetida</taxon>
        <taxon>Adinetidae</taxon>
        <taxon>Adineta</taxon>
    </lineage>
</organism>
<keyword evidence="7" id="KW-0547">Nucleotide-binding</keyword>
<dbReference type="SUPFAM" id="SSF52954">
    <property type="entry name" value="Class II aaRS ABD-related"/>
    <property type="match status" value="1"/>
</dbReference>
<dbReference type="InterPro" id="IPR002315">
    <property type="entry name" value="tRNA-synt_gly"/>
</dbReference>
<dbReference type="InterPro" id="IPR036621">
    <property type="entry name" value="Anticodon-bd_dom_sf"/>
</dbReference>
<proteinExistence type="inferred from homology"/>
<dbReference type="CDD" id="cd00774">
    <property type="entry name" value="GlyRS-like_core"/>
    <property type="match status" value="1"/>
</dbReference>
<keyword evidence="14" id="KW-1185">Reference proteome</keyword>
<evidence type="ECO:0000256" key="9">
    <source>
        <dbReference type="ARBA" id="ARBA00022917"/>
    </source>
</evidence>
<keyword evidence="8" id="KW-0067">ATP-binding</keyword>
<keyword evidence="6" id="KW-0436">Ligase</keyword>
<dbReference type="InterPro" id="IPR045864">
    <property type="entry name" value="aa-tRNA-synth_II/BPL/LPL"/>
</dbReference>
<evidence type="ECO:0000313" key="14">
    <source>
        <dbReference type="Proteomes" id="UP000663832"/>
    </source>
</evidence>
<dbReference type="EMBL" id="CAJNOM010000009">
    <property type="protein sequence ID" value="CAF0774592.1"/>
    <property type="molecule type" value="Genomic_DNA"/>
</dbReference>
<dbReference type="Pfam" id="PF00587">
    <property type="entry name" value="tRNA-synt_2b"/>
    <property type="match status" value="1"/>
</dbReference>
<evidence type="ECO:0000259" key="12">
    <source>
        <dbReference type="PROSITE" id="PS50862"/>
    </source>
</evidence>
<evidence type="ECO:0000256" key="5">
    <source>
        <dbReference type="ARBA" id="ARBA00022490"/>
    </source>
</evidence>
<evidence type="ECO:0000256" key="10">
    <source>
        <dbReference type="ARBA" id="ARBA00023146"/>
    </source>
</evidence>
<dbReference type="FunFam" id="3.40.50.800:FF:000004">
    <property type="entry name" value="Glycine--tRNA ligase 2"/>
    <property type="match status" value="1"/>
</dbReference>
<dbReference type="CDD" id="cd00858">
    <property type="entry name" value="GlyRS_anticodon"/>
    <property type="match status" value="1"/>
</dbReference>
<dbReference type="Gene3D" id="3.40.50.800">
    <property type="entry name" value="Anticodon-binding domain"/>
    <property type="match status" value="1"/>
</dbReference>
<dbReference type="PANTHER" id="PTHR10745:SF0">
    <property type="entry name" value="GLYCINE--TRNA LIGASE"/>
    <property type="match status" value="1"/>
</dbReference>
<feature type="domain" description="Aminoacyl-transfer RNA synthetases class-II family profile" evidence="12">
    <location>
        <begin position="214"/>
        <end position="548"/>
    </location>
</feature>
<comment type="subcellular location">
    <subcellularLocation>
        <location evidence="1">Cytoplasm</location>
    </subcellularLocation>
</comment>
<dbReference type="Pfam" id="PF03129">
    <property type="entry name" value="HGTP_anticodon"/>
    <property type="match status" value="1"/>
</dbReference>
<dbReference type="InterPro" id="IPR002314">
    <property type="entry name" value="aa-tRNA-synt_IIb"/>
</dbReference>
<dbReference type="InterPro" id="IPR006195">
    <property type="entry name" value="aa-tRNA-synth_II"/>
</dbReference>
<dbReference type="Gene3D" id="3.30.40.230">
    <property type="match status" value="1"/>
</dbReference>
<evidence type="ECO:0000256" key="4">
    <source>
        <dbReference type="ARBA" id="ARBA00012829"/>
    </source>
</evidence>
<keyword evidence="9" id="KW-0648">Protein biosynthesis</keyword>
<dbReference type="PANTHER" id="PTHR10745">
    <property type="entry name" value="GLYCYL-TRNA SYNTHETASE/DNA POLYMERASE SUBUNIT GAMMA-2"/>
    <property type="match status" value="1"/>
</dbReference>
<dbReference type="InterPro" id="IPR027031">
    <property type="entry name" value="Gly-tRNA_synthase/POLG2"/>
</dbReference>
<sequence>MATPMNDDSVEKLLEPFRQAVKCQGDLVKKFKDDNINKEDAEFKQAINELKLRKKALEEQITKWMPKEESIDRLKMEDLLKRRFFYDQSFSIYGGVNGLYDYGPMGCAIKANMLAEWRRHFILEEQMLEVDCSMLTPEIVLKASGHVDRFADFMVKDAKTGECFRADHLIEAHLEKLLKAKDITPEKKTEIERLLPQVDNMKGDDMHRVIVEYKMKSPITNNDLSEPVAFNLMFATSIGPTGQLKGFLRPETAQGMFVNFKRLLEFNQGRLPFAAAQIGNSFRNEISPRSGLIRVREFTMAEIEHFVDPTDKSHPKFETVANLEVQLYSASNQMSGESPQLVRLGDAVKSKLINNETLGYFIGRIYLFMTRVGVDKRKLRFRQHMSNEMAHYACDCWDAECKTSYGWVECVGCADRSAYDLTQHSKFSGEKLVAERPLAAPKKVQVNEVQAYSSIIGKSFGKDTGAITQYLQKLSHDDARVLHDKLEKGDEKITIDGKEFTITRKMFTFRTSEKTVQVEEYVPSVIEPSFGIGRIMYSMWEHNFRIRPESEQRTYFTLPPLIAPYKCAILPLSGNEEFKPFVKQISSILIHAGISHKVDTSSGTIGRRYARSDEIAIPFAITIDFDTLKQPYTVTLRDRDTFRQIRAKIDEMANILQGLSSGTITWGEICSQYPEFIEQQATKEQQ</sequence>
<evidence type="ECO:0000256" key="2">
    <source>
        <dbReference type="ARBA" id="ARBA00008226"/>
    </source>
</evidence>
<accession>A0A813R106</accession>
<dbReference type="GO" id="GO:0005739">
    <property type="term" value="C:mitochondrion"/>
    <property type="evidence" value="ECO:0007669"/>
    <property type="project" value="TreeGrafter"/>
</dbReference>
<dbReference type="NCBIfam" id="TIGR00389">
    <property type="entry name" value="glyS_dimeric"/>
    <property type="match status" value="1"/>
</dbReference>
<dbReference type="Gene3D" id="3.30.930.10">
    <property type="entry name" value="Bira Bifunctional Protein, Domain 2"/>
    <property type="match status" value="1"/>
</dbReference>
<reference evidence="13" key="1">
    <citation type="submission" date="2021-02" db="EMBL/GenBank/DDBJ databases">
        <authorList>
            <person name="Nowell W R."/>
        </authorList>
    </citation>
    <scope>NUCLEOTIDE SEQUENCE</scope>
</reference>
<comment type="subunit">
    <text evidence="3">Homodimer.</text>
</comment>
<dbReference type="OrthoDB" id="57698at2759"/>
<dbReference type="NCBIfam" id="NF003211">
    <property type="entry name" value="PRK04173.1"/>
    <property type="match status" value="1"/>
</dbReference>
<comment type="similarity">
    <text evidence="2">Belongs to the class-II aminoacyl-tRNA synthetase family.</text>
</comment>
<dbReference type="FunFam" id="3.30.930.10:FF:000158">
    <property type="entry name" value="Glycyl-tRNA synthetase"/>
    <property type="match status" value="1"/>
</dbReference>
<dbReference type="FunFam" id="3.30.40.230:FF:000001">
    <property type="entry name" value="Glycine--tRNA ligase"/>
    <property type="match status" value="1"/>
</dbReference>
<keyword evidence="10" id="KW-0030">Aminoacyl-tRNA synthetase</keyword>
<gene>
    <name evidence="13" type="ORF">QVE165_LOCUS2806</name>
</gene>
<evidence type="ECO:0000256" key="3">
    <source>
        <dbReference type="ARBA" id="ARBA00011738"/>
    </source>
</evidence>
<dbReference type="Gene3D" id="3.30.720.200">
    <property type="match status" value="1"/>
</dbReference>
<dbReference type="PROSITE" id="PS50862">
    <property type="entry name" value="AA_TRNA_LIGASE_II"/>
    <property type="match status" value="1"/>
</dbReference>
<dbReference type="InterPro" id="IPR004154">
    <property type="entry name" value="Anticodon-bd"/>
</dbReference>